<protein>
    <recommendedName>
        <fullName evidence="4">Carbohydrate-binding module family 19 domain-containing protein</fullName>
    </recommendedName>
</protein>
<feature type="signal peptide" evidence="1">
    <location>
        <begin position="1"/>
        <end position="23"/>
    </location>
</feature>
<evidence type="ECO:0000313" key="3">
    <source>
        <dbReference type="Proteomes" id="UP000188320"/>
    </source>
</evidence>
<sequence length="73" mass="7916">MKTTKRTVSSMCITMLLLATSAASTTSSCTSEQKQCNGLHSLLSCKQGVWVESPCDPKKFCKKNTQGTVGCFY</sequence>
<gene>
    <name evidence="2" type="ORF">AX774_g4765</name>
</gene>
<dbReference type="EMBL" id="LSSK01000826">
    <property type="protein sequence ID" value="OMH81775.1"/>
    <property type="molecule type" value="Genomic_DNA"/>
</dbReference>
<accession>A0A1R1PLE0</accession>
<dbReference type="Proteomes" id="UP000188320">
    <property type="component" value="Unassembled WGS sequence"/>
</dbReference>
<comment type="caution">
    <text evidence="2">The sequence shown here is derived from an EMBL/GenBank/DDBJ whole genome shotgun (WGS) entry which is preliminary data.</text>
</comment>
<reference evidence="3" key="1">
    <citation type="submission" date="2017-01" db="EMBL/GenBank/DDBJ databases">
        <authorList>
            <person name="Wang Y."/>
            <person name="White M."/>
            <person name="Kvist S."/>
            <person name="Moncalvo J.-M."/>
        </authorList>
    </citation>
    <scope>NUCLEOTIDE SEQUENCE [LARGE SCALE GENOMIC DNA]</scope>
    <source>
        <strain evidence="3">COL-18-3</strain>
    </source>
</reference>
<keyword evidence="1" id="KW-0732">Signal</keyword>
<dbReference type="PROSITE" id="PS51257">
    <property type="entry name" value="PROKAR_LIPOPROTEIN"/>
    <property type="match status" value="1"/>
</dbReference>
<organism evidence="2 3">
    <name type="scientific">Zancudomyces culisetae</name>
    <name type="common">Gut fungus</name>
    <name type="synonym">Smittium culisetae</name>
    <dbReference type="NCBI Taxonomy" id="1213189"/>
    <lineage>
        <taxon>Eukaryota</taxon>
        <taxon>Fungi</taxon>
        <taxon>Fungi incertae sedis</taxon>
        <taxon>Zoopagomycota</taxon>
        <taxon>Kickxellomycotina</taxon>
        <taxon>Harpellomycetes</taxon>
        <taxon>Harpellales</taxon>
        <taxon>Legeriomycetaceae</taxon>
        <taxon>Zancudomyces</taxon>
    </lineage>
</organism>
<dbReference type="AlphaFoldDB" id="A0A1R1PLE0"/>
<keyword evidence="3" id="KW-1185">Reference proteome</keyword>
<name>A0A1R1PLE0_ZANCU</name>
<evidence type="ECO:0008006" key="4">
    <source>
        <dbReference type="Google" id="ProtNLM"/>
    </source>
</evidence>
<feature type="chain" id="PRO_5012255284" description="Carbohydrate-binding module family 19 domain-containing protein" evidence="1">
    <location>
        <begin position="24"/>
        <end position="73"/>
    </location>
</feature>
<evidence type="ECO:0000313" key="2">
    <source>
        <dbReference type="EMBL" id="OMH81775.1"/>
    </source>
</evidence>
<proteinExistence type="predicted"/>
<evidence type="ECO:0000256" key="1">
    <source>
        <dbReference type="SAM" id="SignalP"/>
    </source>
</evidence>